<protein>
    <submittedName>
        <fullName evidence="12">Uncharacterized protein</fullName>
    </submittedName>
</protein>
<evidence type="ECO:0000256" key="8">
    <source>
        <dbReference type="ARBA" id="ARBA00023065"/>
    </source>
</evidence>
<sequence length="153" mass="16876">MLYLELRFSPQVRVLASVLFAITILLYIPIVIYVPALAFNQVSGGGLKAVVWTDFLQSFVTVGSSLTVIIIGLWKLGGPQVVWQRSYEGGRLELFKSLAIFCVGNITMKTVTVAIGLIIFATYHDCDPVTTKVRQLTFSQGRGQANPLKKEHS</sequence>
<keyword evidence="6 11" id="KW-1133">Transmembrane helix</keyword>
<feature type="transmembrane region" description="Helical" evidence="11">
    <location>
        <begin position="12"/>
        <end position="35"/>
    </location>
</feature>
<keyword evidence="5 11" id="KW-0812">Transmembrane</keyword>
<feature type="transmembrane region" description="Helical" evidence="11">
    <location>
        <begin position="98"/>
        <end position="123"/>
    </location>
</feature>
<evidence type="ECO:0000256" key="5">
    <source>
        <dbReference type="ARBA" id="ARBA00022692"/>
    </source>
</evidence>
<accession>A0A7R9DK28</accession>
<keyword evidence="9 11" id="KW-0472">Membrane</keyword>
<evidence type="ECO:0000256" key="2">
    <source>
        <dbReference type="ARBA" id="ARBA00006434"/>
    </source>
</evidence>
<dbReference type="AlphaFoldDB" id="A0A7R9DK28"/>
<gene>
    <name evidence="12" type="ORF">TPSB3V08_LOCUS10853</name>
</gene>
<comment type="subcellular location">
    <subcellularLocation>
        <location evidence="1">Cell membrane</location>
        <topology evidence="1">Multi-pass membrane protein</topology>
    </subcellularLocation>
</comment>
<dbReference type="GO" id="GO:0005886">
    <property type="term" value="C:plasma membrane"/>
    <property type="evidence" value="ECO:0007669"/>
    <property type="project" value="UniProtKB-SubCell"/>
</dbReference>
<dbReference type="Gene3D" id="1.20.1730.10">
    <property type="entry name" value="Sodium/glucose cotransporter"/>
    <property type="match status" value="1"/>
</dbReference>
<evidence type="ECO:0000256" key="3">
    <source>
        <dbReference type="ARBA" id="ARBA00022448"/>
    </source>
</evidence>
<feature type="transmembrane region" description="Helical" evidence="11">
    <location>
        <begin position="55"/>
        <end position="77"/>
    </location>
</feature>
<keyword evidence="3" id="KW-0813">Transport</keyword>
<comment type="similarity">
    <text evidence="2">Belongs to the sodium:solute symporter (SSF) (TC 2.A.21) family.</text>
</comment>
<evidence type="ECO:0000256" key="6">
    <source>
        <dbReference type="ARBA" id="ARBA00022989"/>
    </source>
</evidence>
<evidence type="ECO:0000256" key="9">
    <source>
        <dbReference type="ARBA" id="ARBA00023136"/>
    </source>
</evidence>
<dbReference type="PROSITE" id="PS50283">
    <property type="entry name" value="NA_SOLUT_SYMP_3"/>
    <property type="match status" value="1"/>
</dbReference>
<dbReference type="PANTHER" id="PTHR42985:SF39">
    <property type="entry name" value="GH10366P"/>
    <property type="match status" value="1"/>
</dbReference>
<keyword evidence="7" id="KW-0915">Sodium</keyword>
<evidence type="ECO:0000256" key="1">
    <source>
        <dbReference type="ARBA" id="ARBA00004651"/>
    </source>
</evidence>
<dbReference type="PANTHER" id="PTHR42985">
    <property type="entry name" value="SODIUM-COUPLED MONOCARBOXYLATE TRANSPORTER"/>
    <property type="match status" value="1"/>
</dbReference>
<name>A0A7R9DK28_TIMPO</name>
<evidence type="ECO:0000313" key="12">
    <source>
        <dbReference type="EMBL" id="CAD7416176.1"/>
    </source>
</evidence>
<dbReference type="GO" id="GO:0015293">
    <property type="term" value="F:symporter activity"/>
    <property type="evidence" value="ECO:0007669"/>
    <property type="project" value="TreeGrafter"/>
</dbReference>
<dbReference type="InterPro" id="IPR001734">
    <property type="entry name" value="Na/solute_symporter"/>
</dbReference>
<organism evidence="12">
    <name type="scientific">Timema poppense</name>
    <name type="common">Walking stick</name>
    <dbReference type="NCBI Taxonomy" id="170557"/>
    <lineage>
        <taxon>Eukaryota</taxon>
        <taxon>Metazoa</taxon>
        <taxon>Ecdysozoa</taxon>
        <taxon>Arthropoda</taxon>
        <taxon>Hexapoda</taxon>
        <taxon>Insecta</taxon>
        <taxon>Pterygota</taxon>
        <taxon>Neoptera</taxon>
        <taxon>Polyneoptera</taxon>
        <taxon>Phasmatodea</taxon>
        <taxon>Timematodea</taxon>
        <taxon>Timematoidea</taxon>
        <taxon>Timematidae</taxon>
        <taxon>Timema</taxon>
    </lineage>
</organism>
<evidence type="ECO:0000256" key="11">
    <source>
        <dbReference type="SAM" id="Phobius"/>
    </source>
</evidence>
<evidence type="ECO:0000256" key="10">
    <source>
        <dbReference type="ARBA" id="ARBA00023201"/>
    </source>
</evidence>
<dbReference type="EMBL" id="OD010592">
    <property type="protein sequence ID" value="CAD7416176.1"/>
    <property type="molecule type" value="Genomic_DNA"/>
</dbReference>
<dbReference type="InterPro" id="IPR038377">
    <property type="entry name" value="Na/Glc_symporter_sf"/>
</dbReference>
<evidence type="ECO:0000256" key="4">
    <source>
        <dbReference type="ARBA" id="ARBA00022475"/>
    </source>
</evidence>
<keyword evidence="10" id="KW-0739">Sodium transport</keyword>
<keyword evidence="8" id="KW-0406">Ion transport</keyword>
<reference evidence="12" key="1">
    <citation type="submission" date="2020-11" db="EMBL/GenBank/DDBJ databases">
        <authorList>
            <person name="Tran Van P."/>
        </authorList>
    </citation>
    <scope>NUCLEOTIDE SEQUENCE</scope>
</reference>
<proteinExistence type="inferred from homology"/>
<evidence type="ECO:0000256" key="7">
    <source>
        <dbReference type="ARBA" id="ARBA00023053"/>
    </source>
</evidence>
<dbReference type="InterPro" id="IPR051163">
    <property type="entry name" value="Sodium:Solute_Symporter_SSF"/>
</dbReference>
<dbReference type="GO" id="GO:0006814">
    <property type="term" value="P:sodium ion transport"/>
    <property type="evidence" value="ECO:0007669"/>
    <property type="project" value="UniProtKB-KW"/>
</dbReference>
<keyword evidence="4" id="KW-1003">Cell membrane</keyword>